<dbReference type="EMBL" id="PKPP01000215">
    <property type="protein sequence ID" value="PWA95833.1"/>
    <property type="molecule type" value="Genomic_DNA"/>
</dbReference>
<reference evidence="2 3" key="1">
    <citation type="journal article" date="2018" name="Mol. Plant">
        <title>The genome of Artemisia annua provides insight into the evolution of Asteraceae family and artemisinin biosynthesis.</title>
        <authorList>
            <person name="Shen Q."/>
            <person name="Zhang L."/>
            <person name="Liao Z."/>
            <person name="Wang S."/>
            <person name="Yan T."/>
            <person name="Shi P."/>
            <person name="Liu M."/>
            <person name="Fu X."/>
            <person name="Pan Q."/>
            <person name="Wang Y."/>
            <person name="Lv Z."/>
            <person name="Lu X."/>
            <person name="Zhang F."/>
            <person name="Jiang W."/>
            <person name="Ma Y."/>
            <person name="Chen M."/>
            <person name="Hao X."/>
            <person name="Li L."/>
            <person name="Tang Y."/>
            <person name="Lv G."/>
            <person name="Zhou Y."/>
            <person name="Sun X."/>
            <person name="Brodelius P.E."/>
            <person name="Rose J.K.C."/>
            <person name="Tang K."/>
        </authorList>
    </citation>
    <scope>NUCLEOTIDE SEQUENCE [LARGE SCALE GENOMIC DNA]</scope>
    <source>
        <strain evidence="3">cv. Huhao1</strain>
        <tissue evidence="2">Leaf</tissue>
    </source>
</reference>
<keyword evidence="1" id="KW-0732">Signal</keyword>
<organism evidence="2 3">
    <name type="scientific">Artemisia annua</name>
    <name type="common">Sweet wormwood</name>
    <dbReference type="NCBI Taxonomy" id="35608"/>
    <lineage>
        <taxon>Eukaryota</taxon>
        <taxon>Viridiplantae</taxon>
        <taxon>Streptophyta</taxon>
        <taxon>Embryophyta</taxon>
        <taxon>Tracheophyta</taxon>
        <taxon>Spermatophyta</taxon>
        <taxon>Magnoliopsida</taxon>
        <taxon>eudicotyledons</taxon>
        <taxon>Gunneridae</taxon>
        <taxon>Pentapetalae</taxon>
        <taxon>asterids</taxon>
        <taxon>campanulids</taxon>
        <taxon>Asterales</taxon>
        <taxon>Asteraceae</taxon>
        <taxon>Asteroideae</taxon>
        <taxon>Anthemideae</taxon>
        <taxon>Artemisiinae</taxon>
        <taxon>Artemisia</taxon>
    </lineage>
</organism>
<evidence type="ECO:0008006" key="4">
    <source>
        <dbReference type="Google" id="ProtNLM"/>
    </source>
</evidence>
<proteinExistence type="predicted"/>
<feature type="chain" id="PRO_5015570762" description="Pollen Ole e 1 allergen and extensin family protein" evidence="1">
    <location>
        <begin position="25"/>
        <end position="63"/>
    </location>
</feature>
<dbReference type="Proteomes" id="UP000245207">
    <property type="component" value="Unassembled WGS sequence"/>
</dbReference>
<gene>
    <name evidence="2" type="ORF">CTI12_AA045740</name>
</gene>
<evidence type="ECO:0000313" key="3">
    <source>
        <dbReference type="Proteomes" id="UP000245207"/>
    </source>
</evidence>
<protein>
    <recommendedName>
        <fullName evidence="4">Pollen Ole e 1 allergen and extensin family protein</fullName>
    </recommendedName>
</protein>
<comment type="caution">
    <text evidence="2">The sequence shown here is derived from an EMBL/GenBank/DDBJ whole genome shotgun (WGS) entry which is preliminary data.</text>
</comment>
<evidence type="ECO:0000256" key="1">
    <source>
        <dbReference type="SAM" id="SignalP"/>
    </source>
</evidence>
<evidence type="ECO:0000313" key="2">
    <source>
        <dbReference type="EMBL" id="PWA95833.1"/>
    </source>
</evidence>
<dbReference type="AlphaFoldDB" id="A0A2U1QCY4"/>
<accession>A0A2U1QCY4</accession>
<sequence>MAMKSMLLVTLLVAVFAAPQATQGIKMAIRGTVYCSADGNMVASALTATPPYATYTLAYYEET</sequence>
<feature type="signal peptide" evidence="1">
    <location>
        <begin position="1"/>
        <end position="24"/>
    </location>
</feature>
<name>A0A2U1QCY4_ARTAN</name>
<keyword evidence="3" id="KW-1185">Reference proteome</keyword>